<evidence type="ECO:0000256" key="1">
    <source>
        <dbReference type="ARBA" id="ARBA00004141"/>
    </source>
</evidence>
<keyword evidence="8" id="KW-1185">Reference proteome</keyword>
<comment type="similarity">
    <text evidence="2">Belongs to the nematode receptor-like protein sre family.</text>
</comment>
<comment type="subcellular location">
    <subcellularLocation>
        <location evidence="1">Membrane</location>
        <topology evidence="1">Multi-pass membrane protein</topology>
    </subcellularLocation>
</comment>
<proteinExistence type="inferred from homology"/>
<dbReference type="EMBL" id="CANHGI010000002">
    <property type="protein sequence ID" value="CAI5443132.1"/>
    <property type="molecule type" value="Genomic_DNA"/>
</dbReference>
<sequence length="135" mass="16364">MLNIKRNPMLYTLSKKYQLEENLKVMWYLLRLGYLIFGFICLFMILILFPWKLFDLNFADIFFYLDTCLTSGSLIFPSIMLYILYKFENSVFLRKIRWLFRIRVPLADSARTIKISPNVQNETNVYFDQLKNSWK</sequence>
<evidence type="ECO:0000313" key="7">
    <source>
        <dbReference type="EMBL" id="CAI5443132.1"/>
    </source>
</evidence>
<dbReference type="PANTHER" id="PTHR23128">
    <property type="entry name" value="SERPENTINE RECEPTOR, CLASS E (EPSILON)-RELATED"/>
    <property type="match status" value="1"/>
</dbReference>
<keyword evidence="3 6" id="KW-0812">Transmembrane</keyword>
<dbReference type="Proteomes" id="UP001152747">
    <property type="component" value="Unassembled WGS sequence"/>
</dbReference>
<dbReference type="AlphaFoldDB" id="A0A9P1IC49"/>
<accession>A0A9P1IC49</accession>
<dbReference type="PANTHER" id="PTHR23128:SF145">
    <property type="entry name" value="SERPENTINE RECEPTOR, CLASS E (EPSILON)"/>
    <property type="match status" value="1"/>
</dbReference>
<reference evidence="7" key="1">
    <citation type="submission" date="2022-11" db="EMBL/GenBank/DDBJ databases">
        <authorList>
            <person name="Kikuchi T."/>
        </authorList>
    </citation>
    <scope>NUCLEOTIDE SEQUENCE</scope>
    <source>
        <strain evidence="7">PS1010</strain>
    </source>
</reference>
<dbReference type="GO" id="GO:0016020">
    <property type="term" value="C:membrane"/>
    <property type="evidence" value="ECO:0007669"/>
    <property type="project" value="UniProtKB-SubCell"/>
</dbReference>
<dbReference type="InterPro" id="IPR004151">
    <property type="entry name" value="7TM_GPCR_serpentine_rcpt_Sre"/>
</dbReference>
<protein>
    <submittedName>
        <fullName evidence="7">Uncharacterized protein</fullName>
    </submittedName>
</protein>
<evidence type="ECO:0000256" key="3">
    <source>
        <dbReference type="ARBA" id="ARBA00022692"/>
    </source>
</evidence>
<dbReference type="GO" id="GO:0007606">
    <property type="term" value="P:sensory perception of chemical stimulus"/>
    <property type="evidence" value="ECO:0007669"/>
    <property type="project" value="InterPro"/>
</dbReference>
<evidence type="ECO:0000256" key="2">
    <source>
        <dbReference type="ARBA" id="ARBA00006803"/>
    </source>
</evidence>
<keyword evidence="5 6" id="KW-0472">Membrane</keyword>
<comment type="caution">
    <text evidence="7">The sequence shown here is derived from an EMBL/GenBank/DDBJ whole genome shotgun (WGS) entry which is preliminary data.</text>
</comment>
<name>A0A9P1IC49_9PELO</name>
<gene>
    <name evidence="7" type="ORF">CAMP_LOCUS5769</name>
</gene>
<keyword evidence="4 6" id="KW-1133">Transmembrane helix</keyword>
<evidence type="ECO:0000313" key="8">
    <source>
        <dbReference type="Proteomes" id="UP001152747"/>
    </source>
</evidence>
<feature type="transmembrane region" description="Helical" evidence="6">
    <location>
        <begin position="25"/>
        <end position="49"/>
    </location>
</feature>
<organism evidence="7 8">
    <name type="scientific">Caenorhabditis angaria</name>
    <dbReference type="NCBI Taxonomy" id="860376"/>
    <lineage>
        <taxon>Eukaryota</taxon>
        <taxon>Metazoa</taxon>
        <taxon>Ecdysozoa</taxon>
        <taxon>Nematoda</taxon>
        <taxon>Chromadorea</taxon>
        <taxon>Rhabditida</taxon>
        <taxon>Rhabditina</taxon>
        <taxon>Rhabditomorpha</taxon>
        <taxon>Rhabditoidea</taxon>
        <taxon>Rhabditidae</taxon>
        <taxon>Peloderinae</taxon>
        <taxon>Caenorhabditis</taxon>
    </lineage>
</organism>
<feature type="transmembrane region" description="Helical" evidence="6">
    <location>
        <begin position="61"/>
        <end position="85"/>
    </location>
</feature>
<evidence type="ECO:0000256" key="6">
    <source>
        <dbReference type="SAM" id="Phobius"/>
    </source>
</evidence>
<dbReference type="Pfam" id="PF03125">
    <property type="entry name" value="Sre"/>
    <property type="match status" value="1"/>
</dbReference>
<evidence type="ECO:0000256" key="5">
    <source>
        <dbReference type="ARBA" id="ARBA00023136"/>
    </source>
</evidence>
<evidence type="ECO:0000256" key="4">
    <source>
        <dbReference type="ARBA" id="ARBA00022989"/>
    </source>
</evidence>